<gene>
    <name evidence="2" type="ORF">B0A48_09315</name>
</gene>
<evidence type="ECO:0000256" key="1">
    <source>
        <dbReference type="SAM" id="MobiDB-lite"/>
    </source>
</evidence>
<reference evidence="3" key="1">
    <citation type="submission" date="2017-03" db="EMBL/GenBank/DDBJ databases">
        <title>Genomes of endolithic fungi from Antarctica.</title>
        <authorList>
            <person name="Coleine C."/>
            <person name="Masonjones S."/>
            <person name="Stajich J.E."/>
        </authorList>
    </citation>
    <scope>NUCLEOTIDE SEQUENCE [LARGE SCALE GENOMIC DNA]</scope>
    <source>
        <strain evidence="3">CCFEE 5527</strain>
    </source>
</reference>
<proteinExistence type="predicted"/>
<name>A0A1V8T289_9PEZI</name>
<evidence type="ECO:0000313" key="2">
    <source>
        <dbReference type="EMBL" id="OQO05545.1"/>
    </source>
</evidence>
<feature type="region of interest" description="Disordered" evidence="1">
    <location>
        <begin position="139"/>
        <end position="176"/>
    </location>
</feature>
<feature type="compositionally biased region" description="Polar residues" evidence="1">
    <location>
        <begin position="152"/>
        <end position="176"/>
    </location>
</feature>
<organism evidence="2 3">
    <name type="scientific">Cryoendolithus antarcticus</name>
    <dbReference type="NCBI Taxonomy" id="1507870"/>
    <lineage>
        <taxon>Eukaryota</taxon>
        <taxon>Fungi</taxon>
        <taxon>Dikarya</taxon>
        <taxon>Ascomycota</taxon>
        <taxon>Pezizomycotina</taxon>
        <taxon>Dothideomycetes</taxon>
        <taxon>Dothideomycetidae</taxon>
        <taxon>Cladosporiales</taxon>
        <taxon>Cladosporiaceae</taxon>
        <taxon>Cryoendolithus</taxon>
    </lineage>
</organism>
<dbReference type="AlphaFoldDB" id="A0A1V8T289"/>
<comment type="caution">
    <text evidence="2">The sequence shown here is derived from an EMBL/GenBank/DDBJ whole genome shotgun (WGS) entry which is preliminary data.</text>
</comment>
<keyword evidence="3" id="KW-1185">Reference proteome</keyword>
<accession>A0A1V8T289</accession>
<dbReference type="EMBL" id="NAJO01000019">
    <property type="protein sequence ID" value="OQO05545.1"/>
    <property type="molecule type" value="Genomic_DNA"/>
</dbReference>
<evidence type="ECO:0000313" key="3">
    <source>
        <dbReference type="Proteomes" id="UP000192596"/>
    </source>
</evidence>
<dbReference type="Proteomes" id="UP000192596">
    <property type="component" value="Unassembled WGS sequence"/>
</dbReference>
<dbReference type="OrthoDB" id="3732144at2759"/>
<protein>
    <submittedName>
        <fullName evidence="2">Uncharacterized protein</fullName>
    </submittedName>
</protein>
<dbReference type="InParanoid" id="A0A1V8T289"/>
<sequence length="247" mass="26874">MLLAWGPITALTSAIPQLFDKRSISYQMTCDAARNPDWGDCKKVYSHVNKITKKNANYVWPISTDPTNNAVTYTFGNCVVARSNFSLNKGIPDYLVVTAIDSIISDCTPGDAGGNAINNDGFMGLSIYSSGKSSSKMLRREAAASTIEVPPTSANAQPDGSQWTLTNSQTQSNKGEASASVNADLFKIFSNIVNHCNEDQTGTLYWYPRFTRYHRGFSPNGPAPVDIYVPQSNVKTAVGEYRVLCSS</sequence>